<evidence type="ECO:0000256" key="5">
    <source>
        <dbReference type="ARBA" id="ARBA00023136"/>
    </source>
</evidence>
<accession>A0A7C1T7P5</accession>
<keyword evidence="4" id="KW-1133">Transmembrane helix</keyword>
<dbReference type="PANTHER" id="PTHR30093:SF44">
    <property type="entry name" value="TYPE II SECRETION SYSTEM CORE PROTEIN G"/>
    <property type="match status" value="1"/>
</dbReference>
<evidence type="ECO:0000256" key="1">
    <source>
        <dbReference type="ARBA" id="ARBA00004167"/>
    </source>
</evidence>
<dbReference type="Proteomes" id="UP000885744">
    <property type="component" value="Unassembled WGS sequence"/>
</dbReference>
<keyword evidence="3" id="KW-0812">Transmembrane</keyword>
<dbReference type="SUPFAM" id="SSF54523">
    <property type="entry name" value="Pili subunits"/>
    <property type="match status" value="1"/>
</dbReference>
<reference evidence="6" key="1">
    <citation type="journal article" date="2020" name="mSystems">
        <title>Genome- and Community-Level Interaction Insights into Carbon Utilization and Element Cycling Functions of Hydrothermarchaeota in Hydrothermal Sediment.</title>
        <authorList>
            <person name="Zhou Z."/>
            <person name="Liu Y."/>
            <person name="Xu W."/>
            <person name="Pan J."/>
            <person name="Luo Z.H."/>
            <person name="Li M."/>
        </authorList>
    </citation>
    <scope>NUCLEOTIDE SEQUENCE [LARGE SCALE GENOMIC DNA]</scope>
    <source>
        <strain evidence="6">HyVt-365</strain>
    </source>
</reference>
<dbReference type="PANTHER" id="PTHR30093">
    <property type="entry name" value="GENERAL SECRETION PATHWAY PROTEIN G"/>
    <property type="match status" value="1"/>
</dbReference>
<proteinExistence type="predicted"/>
<name>A0A7C1T7P5_UNCKA</name>
<evidence type="ECO:0000256" key="2">
    <source>
        <dbReference type="ARBA" id="ARBA00022481"/>
    </source>
</evidence>
<comment type="caution">
    <text evidence="6">The sequence shown here is derived from an EMBL/GenBank/DDBJ whole genome shotgun (WGS) entry which is preliminary data.</text>
</comment>
<comment type="subcellular location">
    <subcellularLocation>
        <location evidence="1">Membrane</location>
        <topology evidence="1">Single-pass membrane protein</topology>
    </subcellularLocation>
</comment>
<gene>
    <name evidence="6" type="ORF">ENI09_01800</name>
</gene>
<dbReference type="InterPro" id="IPR045584">
    <property type="entry name" value="Pilin-like"/>
</dbReference>
<dbReference type="GO" id="GO:0015628">
    <property type="term" value="P:protein secretion by the type II secretion system"/>
    <property type="evidence" value="ECO:0007669"/>
    <property type="project" value="InterPro"/>
</dbReference>
<dbReference type="EMBL" id="DRHH01000076">
    <property type="protein sequence ID" value="HEB14122.1"/>
    <property type="molecule type" value="Genomic_DNA"/>
</dbReference>
<dbReference type="Gene3D" id="3.30.700.10">
    <property type="entry name" value="Glycoprotein, Type 4 Pilin"/>
    <property type="match status" value="1"/>
</dbReference>
<protein>
    <submittedName>
        <fullName evidence="6">Prepilin-type N-terminal cleavage/methylation domain-containing protein</fullName>
    </submittedName>
</protein>
<dbReference type="NCBIfam" id="TIGR02532">
    <property type="entry name" value="IV_pilin_GFxxxE"/>
    <property type="match status" value="1"/>
</dbReference>
<keyword evidence="2" id="KW-0488">Methylation</keyword>
<dbReference type="AlphaFoldDB" id="A0A7C1T7P5"/>
<evidence type="ECO:0000313" key="6">
    <source>
        <dbReference type="EMBL" id="HEB14122.1"/>
    </source>
</evidence>
<keyword evidence="5" id="KW-0472">Membrane</keyword>
<dbReference type="InterPro" id="IPR012902">
    <property type="entry name" value="N_methyl_site"/>
</dbReference>
<dbReference type="GO" id="GO:0015627">
    <property type="term" value="C:type II protein secretion system complex"/>
    <property type="evidence" value="ECO:0007669"/>
    <property type="project" value="InterPro"/>
</dbReference>
<sequence length="144" mass="15537">MKRGFTLIELLVVITIIGLLASVGMASYTRAQARARDAKRQSDFSSLRNALEIYYAENNSYVAGGSWADVETALSSLTPIYIKILPADPGGNGVTYHYRSFDSNQTYCVAAYLEAASATSNACKRLDGSDITLESGYNYGVGNP</sequence>
<dbReference type="GO" id="GO:0016020">
    <property type="term" value="C:membrane"/>
    <property type="evidence" value="ECO:0007669"/>
    <property type="project" value="UniProtKB-SubCell"/>
</dbReference>
<dbReference type="Pfam" id="PF07963">
    <property type="entry name" value="N_methyl"/>
    <property type="match status" value="1"/>
</dbReference>
<dbReference type="InterPro" id="IPR000983">
    <property type="entry name" value="Bac_GSPG_pilin"/>
</dbReference>
<dbReference type="PROSITE" id="PS00409">
    <property type="entry name" value="PROKAR_NTER_METHYL"/>
    <property type="match status" value="1"/>
</dbReference>
<evidence type="ECO:0000256" key="3">
    <source>
        <dbReference type="ARBA" id="ARBA00022692"/>
    </source>
</evidence>
<organism evidence="6">
    <name type="scientific">candidate division WWE3 bacterium</name>
    <dbReference type="NCBI Taxonomy" id="2053526"/>
    <lineage>
        <taxon>Bacteria</taxon>
        <taxon>Katanobacteria</taxon>
    </lineage>
</organism>
<evidence type="ECO:0000256" key="4">
    <source>
        <dbReference type="ARBA" id="ARBA00022989"/>
    </source>
</evidence>
<dbReference type="PRINTS" id="PR00813">
    <property type="entry name" value="BCTERIALGSPG"/>
</dbReference>